<comment type="similarity">
    <text evidence="2">Belongs to the peptidase S54 family.</text>
</comment>
<accession>A0A4P7XEW0</accession>
<keyword evidence="6 7" id="KW-0472">Membrane</keyword>
<dbReference type="AlphaFoldDB" id="A0A4P7XEW0"/>
<evidence type="ECO:0000313" key="11">
    <source>
        <dbReference type="Proteomes" id="UP000298049"/>
    </source>
</evidence>
<dbReference type="PANTHER" id="PTHR43731">
    <property type="entry name" value="RHOMBOID PROTEASE"/>
    <property type="match status" value="1"/>
</dbReference>
<evidence type="ECO:0000259" key="8">
    <source>
        <dbReference type="Pfam" id="PF01694"/>
    </source>
</evidence>
<dbReference type="Gene3D" id="3.30.70.2080">
    <property type="match status" value="1"/>
</dbReference>
<feature type="transmembrane region" description="Helical" evidence="7">
    <location>
        <begin position="230"/>
        <end position="251"/>
    </location>
</feature>
<dbReference type="Pfam" id="PF01694">
    <property type="entry name" value="Rhomboid"/>
    <property type="match status" value="1"/>
</dbReference>
<evidence type="ECO:0000256" key="2">
    <source>
        <dbReference type="ARBA" id="ARBA00009045"/>
    </source>
</evidence>
<evidence type="ECO:0000313" key="10">
    <source>
        <dbReference type="EMBL" id="QCF25416.1"/>
    </source>
</evidence>
<dbReference type="PANTHER" id="PTHR43731:SF14">
    <property type="entry name" value="PRESENILIN-ASSOCIATED RHOMBOID-LIKE PROTEIN, MITOCHONDRIAL"/>
    <property type="match status" value="1"/>
</dbReference>
<gene>
    <name evidence="10" type="ORF">soil367_05440</name>
</gene>
<feature type="transmembrane region" description="Helical" evidence="7">
    <location>
        <begin position="87"/>
        <end position="105"/>
    </location>
</feature>
<keyword evidence="4" id="KW-0378">Hydrolase</keyword>
<dbReference type="RefSeq" id="WP_136547667.1">
    <property type="nucleotide sequence ID" value="NZ_CP031093.1"/>
</dbReference>
<dbReference type="EMBL" id="CP031093">
    <property type="protein sequence ID" value="QCF25416.1"/>
    <property type="molecule type" value="Genomic_DNA"/>
</dbReference>
<keyword evidence="10" id="KW-0645">Protease</keyword>
<dbReference type="InterPro" id="IPR031976">
    <property type="entry name" value="NRho"/>
</dbReference>
<dbReference type="Proteomes" id="UP000298049">
    <property type="component" value="Chromosome"/>
</dbReference>
<dbReference type="KEGG" id="hmi:soil367_05440"/>
<evidence type="ECO:0000256" key="3">
    <source>
        <dbReference type="ARBA" id="ARBA00022692"/>
    </source>
</evidence>
<feature type="domain" description="Peptidase S54 rhomboid" evidence="8">
    <location>
        <begin position="142"/>
        <end position="279"/>
    </location>
</feature>
<name>A0A4P7XEW0_9ALTE</name>
<dbReference type="InterPro" id="IPR050925">
    <property type="entry name" value="Rhomboid_protease_S54"/>
</dbReference>
<evidence type="ECO:0000256" key="7">
    <source>
        <dbReference type="SAM" id="Phobius"/>
    </source>
</evidence>
<dbReference type="InterPro" id="IPR035952">
    <property type="entry name" value="Rhomboid-like_sf"/>
</dbReference>
<feature type="domain" description="Rhomboid protease N-terminal" evidence="9">
    <location>
        <begin position="6"/>
        <end position="58"/>
    </location>
</feature>
<dbReference type="InterPro" id="IPR022764">
    <property type="entry name" value="Peptidase_S54_rhomboid_dom"/>
</dbReference>
<reference evidence="10 11" key="1">
    <citation type="submission" date="2018-07" db="EMBL/GenBank/DDBJ databases">
        <title>Marsedoiliclastica nanhaica gen. nov. sp. nov., a novel marine hydrocarbonoclastic bacterium isolated from an in-situ enriched hydrocarbon-degrading consortium in deep-sea sediment.</title>
        <authorList>
            <person name="Dong C."/>
            <person name="Ma T."/>
            <person name="Liu R."/>
            <person name="Shao Z."/>
        </authorList>
    </citation>
    <scope>NUCLEOTIDE SEQUENCE [LARGE SCALE GENOMIC DNA]</scope>
    <source>
        <strain evidence="11">soil36-7</strain>
    </source>
</reference>
<evidence type="ECO:0000256" key="4">
    <source>
        <dbReference type="ARBA" id="ARBA00022801"/>
    </source>
</evidence>
<comment type="subcellular location">
    <subcellularLocation>
        <location evidence="1">Membrane</location>
        <topology evidence="1">Multi-pass membrane protein</topology>
    </subcellularLocation>
</comment>
<dbReference type="GO" id="GO:0004252">
    <property type="term" value="F:serine-type endopeptidase activity"/>
    <property type="evidence" value="ECO:0007669"/>
    <property type="project" value="InterPro"/>
</dbReference>
<evidence type="ECO:0000256" key="5">
    <source>
        <dbReference type="ARBA" id="ARBA00022989"/>
    </source>
</evidence>
<keyword evidence="11" id="KW-1185">Reference proteome</keyword>
<dbReference type="InterPro" id="IPR038244">
    <property type="entry name" value="NRho_sf"/>
</dbReference>
<evidence type="ECO:0000256" key="1">
    <source>
        <dbReference type="ARBA" id="ARBA00004141"/>
    </source>
</evidence>
<sequence length="289" mass="31852">MKRLKEVPASLDLQPFSLWLRAQHVDHRISIEGDSQVVWLTDERIEADVLRALEQYMEDPQLRARLRDEPPPQPTVRAHWQPSPGQAPLALGLIVVAALLAWFTGFGSTGPLTELVIVNPNEWPVETWGQRWNSLLGTLGEGQFWRLFTPDFLHFSISHLIFNAVMLWFLGSQVEIRDGRSRLILLAVVSSLSANLTQYMLSGPLFGGLSGVVYGVIAYTWLSQRDNPRFIFPPALMLFSVIWLLFGLTPFPQQLGIGSMANGAHLGGLLGGLALAALASVPAPGGASR</sequence>
<dbReference type="GO" id="GO:0016020">
    <property type="term" value="C:membrane"/>
    <property type="evidence" value="ECO:0007669"/>
    <property type="project" value="UniProtKB-SubCell"/>
</dbReference>
<dbReference type="GO" id="GO:0006508">
    <property type="term" value="P:proteolysis"/>
    <property type="evidence" value="ECO:0007669"/>
    <property type="project" value="UniProtKB-KW"/>
</dbReference>
<dbReference type="SUPFAM" id="SSF144091">
    <property type="entry name" value="Rhomboid-like"/>
    <property type="match status" value="1"/>
</dbReference>
<keyword evidence="3 7" id="KW-0812">Transmembrane</keyword>
<feature type="transmembrane region" description="Helical" evidence="7">
    <location>
        <begin position="206"/>
        <end position="223"/>
    </location>
</feature>
<feature type="transmembrane region" description="Helical" evidence="7">
    <location>
        <begin position="263"/>
        <end position="283"/>
    </location>
</feature>
<proteinExistence type="inferred from homology"/>
<evidence type="ECO:0000259" key="9">
    <source>
        <dbReference type="Pfam" id="PF16733"/>
    </source>
</evidence>
<dbReference type="Pfam" id="PF16733">
    <property type="entry name" value="NRho"/>
    <property type="match status" value="1"/>
</dbReference>
<evidence type="ECO:0000256" key="6">
    <source>
        <dbReference type="ARBA" id="ARBA00023136"/>
    </source>
</evidence>
<dbReference type="Gene3D" id="1.20.1540.10">
    <property type="entry name" value="Rhomboid-like"/>
    <property type="match status" value="1"/>
</dbReference>
<keyword evidence="5 7" id="KW-1133">Transmembrane helix</keyword>
<organism evidence="10 11">
    <name type="scientific">Hydrocarboniclastica marina</name>
    <dbReference type="NCBI Taxonomy" id="2259620"/>
    <lineage>
        <taxon>Bacteria</taxon>
        <taxon>Pseudomonadati</taxon>
        <taxon>Pseudomonadota</taxon>
        <taxon>Gammaproteobacteria</taxon>
        <taxon>Alteromonadales</taxon>
        <taxon>Alteromonadaceae</taxon>
        <taxon>Hydrocarboniclastica</taxon>
    </lineage>
</organism>
<feature type="transmembrane region" description="Helical" evidence="7">
    <location>
        <begin position="183"/>
        <end position="200"/>
    </location>
</feature>
<dbReference type="OrthoDB" id="9778341at2"/>
<feature type="transmembrane region" description="Helical" evidence="7">
    <location>
        <begin position="152"/>
        <end position="171"/>
    </location>
</feature>
<protein>
    <submittedName>
        <fullName evidence="10">Rhomboid family intramembrane serine protease</fullName>
    </submittedName>
</protein>